<sequence length="241" mass="27958">MKRLNRHTFLLLPLLLLPLFFASAQEVDYNRVIRPKGQTGDDVAERLVQLAWENYPRNKAVQAQVQIAKEDVTKMRWDWLNRIQATGNINEFTLQGQGAQPIDGGRQLFYPRYNFSISLSPGMLIAMPAETRKAKQNLKIAEHTVNEQKLLMRNMVLQLYQDYLMSKQLLEIETRAMETITTEYELQEERFRQGKVMLQDYTATTNTYLGQQRARLQAESAFIKSKYALEEIIGVPLESVL</sequence>
<dbReference type="GO" id="GO:0009279">
    <property type="term" value="C:cell outer membrane"/>
    <property type="evidence" value="ECO:0007669"/>
    <property type="project" value="UniProtKB-SubCell"/>
</dbReference>
<evidence type="ECO:0000256" key="1">
    <source>
        <dbReference type="ARBA" id="ARBA00004442"/>
    </source>
</evidence>
<evidence type="ECO:0000256" key="4">
    <source>
        <dbReference type="ARBA" id="ARBA00022452"/>
    </source>
</evidence>
<dbReference type="SUPFAM" id="SSF56954">
    <property type="entry name" value="Outer membrane efflux proteins (OEP)"/>
    <property type="match status" value="1"/>
</dbReference>
<dbReference type="PANTHER" id="PTHR30026:SF20">
    <property type="entry name" value="OUTER MEMBRANE PROTEIN TOLC"/>
    <property type="match status" value="1"/>
</dbReference>
<keyword evidence="8" id="KW-0732">Signal</keyword>
<dbReference type="GO" id="GO:0015288">
    <property type="term" value="F:porin activity"/>
    <property type="evidence" value="ECO:0007669"/>
    <property type="project" value="TreeGrafter"/>
</dbReference>
<dbReference type="OrthoDB" id="654651at2"/>
<evidence type="ECO:0000256" key="2">
    <source>
        <dbReference type="ARBA" id="ARBA00007613"/>
    </source>
</evidence>
<dbReference type="PANTHER" id="PTHR30026">
    <property type="entry name" value="OUTER MEMBRANE PROTEIN TOLC"/>
    <property type="match status" value="1"/>
</dbReference>
<evidence type="ECO:0000256" key="7">
    <source>
        <dbReference type="ARBA" id="ARBA00023237"/>
    </source>
</evidence>
<feature type="signal peptide" evidence="8">
    <location>
        <begin position="1"/>
        <end position="24"/>
    </location>
</feature>
<keyword evidence="10" id="KW-1185">Reference proteome</keyword>
<keyword evidence="5" id="KW-0812">Transmembrane</keyword>
<keyword evidence="4" id="KW-1134">Transmembrane beta strand</keyword>
<keyword evidence="6" id="KW-0472">Membrane</keyword>
<accession>M7NSH7</accession>
<organism evidence="9 10">
    <name type="scientific">Cesiribacter andamanensis AMV16</name>
    <dbReference type="NCBI Taxonomy" id="1279009"/>
    <lineage>
        <taxon>Bacteria</taxon>
        <taxon>Pseudomonadati</taxon>
        <taxon>Bacteroidota</taxon>
        <taxon>Cytophagia</taxon>
        <taxon>Cytophagales</taxon>
        <taxon>Cesiribacteraceae</taxon>
        <taxon>Cesiribacter</taxon>
    </lineage>
</organism>
<keyword evidence="3" id="KW-0813">Transport</keyword>
<dbReference type="GO" id="GO:0015562">
    <property type="term" value="F:efflux transmembrane transporter activity"/>
    <property type="evidence" value="ECO:0007669"/>
    <property type="project" value="InterPro"/>
</dbReference>
<evidence type="ECO:0000313" key="9">
    <source>
        <dbReference type="EMBL" id="EMR04645.1"/>
    </source>
</evidence>
<dbReference type="InterPro" id="IPR003423">
    <property type="entry name" value="OMP_efflux"/>
</dbReference>
<proteinExistence type="inferred from homology"/>
<evidence type="ECO:0000313" key="10">
    <source>
        <dbReference type="Proteomes" id="UP000011910"/>
    </source>
</evidence>
<keyword evidence="7" id="KW-0998">Cell outer membrane</keyword>
<dbReference type="Gene3D" id="1.20.1600.10">
    <property type="entry name" value="Outer membrane efflux proteins (OEP)"/>
    <property type="match status" value="1"/>
</dbReference>
<dbReference type="EMBL" id="AODQ01000003">
    <property type="protein sequence ID" value="EMR04645.1"/>
    <property type="molecule type" value="Genomic_DNA"/>
</dbReference>
<name>M7NSH7_9BACT</name>
<comment type="caution">
    <text evidence="9">The sequence shown here is derived from an EMBL/GenBank/DDBJ whole genome shotgun (WGS) entry which is preliminary data.</text>
</comment>
<reference evidence="9 10" key="1">
    <citation type="journal article" date="2013" name="Genome Announc.">
        <title>Draft Genome Sequence of Cesiribacter andamanensis Strain AMV16T, Isolated from a Soil Sample from a Mud Volcano in the Andaman Islands, India.</title>
        <authorList>
            <person name="Shivaji S."/>
            <person name="Ara S."/>
            <person name="Begum Z."/>
            <person name="Srinivas T.N."/>
            <person name="Singh A."/>
            <person name="Kumar Pinnaka A."/>
        </authorList>
    </citation>
    <scope>NUCLEOTIDE SEQUENCE [LARGE SCALE GENOMIC DNA]</scope>
    <source>
        <strain evidence="9 10">AMV16</strain>
    </source>
</reference>
<protein>
    <submittedName>
        <fullName evidence="9">Outer membrane efflux protein</fullName>
    </submittedName>
</protein>
<comment type="subcellular location">
    <subcellularLocation>
        <location evidence="1">Cell outer membrane</location>
    </subcellularLocation>
</comment>
<evidence type="ECO:0000256" key="5">
    <source>
        <dbReference type="ARBA" id="ARBA00022692"/>
    </source>
</evidence>
<feature type="chain" id="PRO_5004082253" evidence="8">
    <location>
        <begin position="25"/>
        <end position="241"/>
    </location>
</feature>
<evidence type="ECO:0000256" key="6">
    <source>
        <dbReference type="ARBA" id="ARBA00023136"/>
    </source>
</evidence>
<gene>
    <name evidence="9" type="ORF">ADICEAN_00248</name>
</gene>
<dbReference type="Pfam" id="PF02321">
    <property type="entry name" value="OEP"/>
    <property type="match status" value="1"/>
</dbReference>
<evidence type="ECO:0000256" key="8">
    <source>
        <dbReference type="SAM" id="SignalP"/>
    </source>
</evidence>
<dbReference type="AlphaFoldDB" id="M7NSH7"/>
<dbReference type="RefSeq" id="WP_009193660.1">
    <property type="nucleotide sequence ID" value="NZ_AODQ01000003.1"/>
</dbReference>
<dbReference type="Proteomes" id="UP000011910">
    <property type="component" value="Unassembled WGS sequence"/>
</dbReference>
<comment type="similarity">
    <text evidence="2">Belongs to the outer membrane factor (OMF) (TC 1.B.17) family.</text>
</comment>
<dbReference type="InterPro" id="IPR051906">
    <property type="entry name" value="TolC-like"/>
</dbReference>
<dbReference type="STRING" id="1279009.ADICEAN_00248"/>
<evidence type="ECO:0000256" key="3">
    <source>
        <dbReference type="ARBA" id="ARBA00022448"/>
    </source>
</evidence>
<dbReference type="GO" id="GO:1990281">
    <property type="term" value="C:efflux pump complex"/>
    <property type="evidence" value="ECO:0007669"/>
    <property type="project" value="TreeGrafter"/>
</dbReference>
<dbReference type="eggNOG" id="COG1538">
    <property type="taxonomic scope" value="Bacteria"/>
</dbReference>